<feature type="region of interest" description="Disordered" evidence="1">
    <location>
        <begin position="1"/>
        <end position="70"/>
    </location>
</feature>
<feature type="compositionally biased region" description="Low complexity" evidence="1">
    <location>
        <begin position="239"/>
        <end position="251"/>
    </location>
</feature>
<dbReference type="InterPro" id="IPR050625">
    <property type="entry name" value="ParA/MinD_ATPase"/>
</dbReference>
<dbReference type="SUPFAM" id="SSF52540">
    <property type="entry name" value="P-loop containing nucleoside triphosphate hydrolases"/>
    <property type="match status" value="1"/>
</dbReference>
<feature type="compositionally biased region" description="Basic and acidic residues" evidence="1">
    <location>
        <begin position="119"/>
        <end position="135"/>
    </location>
</feature>
<dbReference type="Proteomes" id="UP000319375">
    <property type="component" value="Unassembled WGS sequence"/>
</dbReference>
<accession>A0A5C5RW49</accession>
<evidence type="ECO:0000256" key="1">
    <source>
        <dbReference type="SAM" id="MobiDB-lite"/>
    </source>
</evidence>
<organism evidence="2 3">
    <name type="scientific">Tsukamurella conjunctivitidis</name>
    <dbReference type="NCBI Taxonomy" id="2592068"/>
    <lineage>
        <taxon>Bacteria</taxon>
        <taxon>Bacillati</taxon>
        <taxon>Actinomycetota</taxon>
        <taxon>Actinomycetes</taxon>
        <taxon>Mycobacteriales</taxon>
        <taxon>Tsukamurellaceae</taxon>
        <taxon>Tsukamurella</taxon>
    </lineage>
</organism>
<dbReference type="GO" id="GO:0005524">
    <property type="term" value="F:ATP binding"/>
    <property type="evidence" value="ECO:0007669"/>
    <property type="project" value="TreeGrafter"/>
</dbReference>
<gene>
    <name evidence="2" type="ORF">FK530_21735</name>
</gene>
<feature type="compositionally biased region" description="Polar residues" evidence="1">
    <location>
        <begin position="204"/>
        <end position="236"/>
    </location>
</feature>
<reference evidence="2 3" key="1">
    <citation type="submission" date="2019-06" db="EMBL/GenBank/DDBJ databases">
        <title>Tsukamurella conjunctivitidis sp. nov., Tsukamurella assacharolytica sp. nov. and Tsukamurella sputae sp. nov. isolated from patients with conjunctivitis, bacteraemia (lymphoma) and respiratory infection (sputum) in Hong Kong.</title>
        <authorList>
            <person name="Teng J.L.L."/>
            <person name="Lee H.H."/>
            <person name="Fong J.Y.H."/>
            <person name="Fok K.M.N."/>
            <person name="Lau S.K.P."/>
            <person name="Woo P.C.Y."/>
        </authorList>
    </citation>
    <scope>NUCLEOTIDE SEQUENCE [LARGE SCALE GENOMIC DNA]</scope>
    <source>
        <strain evidence="2 3">HKU72</strain>
    </source>
</reference>
<keyword evidence="3" id="KW-1185">Reference proteome</keyword>
<dbReference type="RefSeq" id="WP_146489061.1">
    <property type="nucleotide sequence ID" value="NZ_VIGX01000022.1"/>
</dbReference>
<feature type="region of interest" description="Disordered" evidence="1">
    <location>
        <begin position="86"/>
        <end position="188"/>
    </location>
</feature>
<feature type="compositionally biased region" description="Acidic residues" evidence="1">
    <location>
        <begin position="54"/>
        <end position="67"/>
    </location>
</feature>
<dbReference type="PANTHER" id="PTHR43384">
    <property type="entry name" value="SEPTUM SITE-DETERMINING PROTEIN MIND HOMOLOG, CHLOROPLASTIC-RELATED"/>
    <property type="match status" value="1"/>
</dbReference>
<evidence type="ECO:0000313" key="3">
    <source>
        <dbReference type="Proteomes" id="UP000319375"/>
    </source>
</evidence>
<comment type="caution">
    <text evidence="2">The sequence shown here is derived from an EMBL/GenBank/DDBJ whole genome shotgun (WGS) entry which is preliminary data.</text>
</comment>
<name>A0A5C5RW49_9ACTN</name>
<dbReference type="OrthoDB" id="3204399at2"/>
<evidence type="ECO:0008006" key="4">
    <source>
        <dbReference type="Google" id="ProtNLM"/>
    </source>
</evidence>
<feature type="region of interest" description="Disordered" evidence="1">
    <location>
        <begin position="202"/>
        <end position="274"/>
    </location>
</feature>
<dbReference type="Gene3D" id="3.40.50.300">
    <property type="entry name" value="P-loop containing nucleotide triphosphate hydrolases"/>
    <property type="match status" value="1"/>
</dbReference>
<dbReference type="InterPro" id="IPR027417">
    <property type="entry name" value="P-loop_NTPase"/>
</dbReference>
<dbReference type="GO" id="GO:0016887">
    <property type="term" value="F:ATP hydrolysis activity"/>
    <property type="evidence" value="ECO:0007669"/>
    <property type="project" value="TreeGrafter"/>
</dbReference>
<dbReference type="GO" id="GO:0051782">
    <property type="term" value="P:negative regulation of cell division"/>
    <property type="evidence" value="ECO:0007669"/>
    <property type="project" value="TreeGrafter"/>
</dbReference>
<dbReference type="GO" id="GO:0005829">
    <property type="term" value="C:cytosol"/>
    <property type="evidence" value="ECO:0007669"/>
    <property type="project" value="TreeGrafter"/>
</dbReference>
<feature type="compositionally biased region" description="Low complexity" evidence="1">
    <location>
        <begin position="163"/>
        <end position="188"/>
    </location>
</feature>
<dbReference type="GO" id="GO:0009898">
    <property type="term" value="C:cytoplasmic side of plasma membrane"/>
    <property type="evidence" value="ECO:0007669"/>
    <property type="project" value="TreeGrafter"/>
</dbReference>
<sequence length="595" mass="63080">MSDAATNVRVPFVPQNSHDENDSSAILPSTDSAVPVVRPSVPTGAPLSEPVSGEWEEPDLPEVDDLDGSAAVPTAPAVAPVIVAADERPTAEQPAVVDDRADAAKTGAPKNGAPASDAPKADAPKADAPKSEAPKADATNGTPKADTAKAEGPAAEAAKADAAKPAAPSAPQSAKPVPAPVPQLQQQWQGGQNGFVPAAAQHAQVPNGQVQAPFQGTPQAGQFQSPQASGQLQRPSAPQPFGQAPAQGAPAPMVPQHQQAPMRPMGESLSAPMSTASSSFNQQIRFSDAAVRVSGWRAWLRKMGLDVGPSANDQEHAELVHRIRVPKHKFHVTSVFADNAGGTLLVGVLGQILERTRADNVVALDLDPDGGDLDQVTAWHQGGSTARTLIQQSDLSDRNQVDKHLAVTATNLHVLPTPWRFNGRDVTDYDDVLDLYSIFRPHYSLALVDAGRGLQTQTGTGVLEISSALILPASATTRGVRKVAATIDWLRHHGWHGLLANTIVVINHTKRRGSVSVEQFDELFRAGQKLRVHEIPYDPHLDSDQPIDIDQLRKRTIRAFEELAADLADGFNSGYEPPAAQKLAELQQVRTTEGR</sequence>
<dbReference type="PANTHER" id="PTHR43384:SF14">
    <property type="entry name" value="ESX-1 SECRETION-ASSOCIATED PROTEIN ESPI"/>
    <property type="match status" value="1"/>
</dbReference>
<protein>
    <recommendedName>
        <fullName evidence="4">MinD/ParA family protein</fullName>
    </recommendedName>
</protein>
<proteinExistence type="predicted"/>
<dbReference type="EMBL" id="VIGX01000022">
    <property type="protein sequence ID" value="TWS26788.1"/>
    <property type="molecule type" value="Genomic_DNA"/>
</dbReference>
<dbReference type="AlphaFoldDB" id="A0A5C5RW49"/>
<evidence type="ECO:0000313" key="2">
    <source>
        <dbReference type="EMBL" id="TWS26788.1"/>
    </source>
</evidence>
<feature type="compositionally biased region" description="Polar residues" evidence="1">
    <location>
        <begin position="23"/>
        <end position="32"/>
    </location>
</feature>